<keyword evidence="4" id="KW-1134">Transmembrane beta strand</keyword>
<evidence type="ECO:0000256" key="8">
    <source>
        <dbReference type="ARBA" id="ARBA00023136"/>
    </source>
</evidence>
<evidence type="ECO:0000256" key="4">
    <source>
        <dbReference type="ARBA" id="ARBA00022452"/>
    </source>
</evidence>
<evidence type="ECO:0000313" key="13">
    <source>
        <dbReference type="Proteomes" id="UP000254124"/>
    </source>
</evidence>
<dbReference type="PANTHER" id="PTHR35093">
    <property type="entry name" value="OUTER MEMBRANE PROTEIN NMB0088-RELATED"/>
    <property type="match status" value="1"/>
</dbReference>
<keyword evidence="5" id="KW-0812">Transmembrane</keyword>
<dbReference type="Pfam" id="PF03349">
    <property type="entry name" value="Toluene_X"/>
    <property type="match status" value="1"/>
</dbReference>
<dbReference type="SUPFAM" id="SSF56935">
    <property type="entry name" value="Porins"/>
    <property type="match status" value="1"/>
</dbReference>
<gene>
    <name evidence="12" type="primary">fadL_1</name>
    <name evidence="12" type="ORF">NCTC7295_01624</name>
</gene>
<evidence type="ECO:0000256" key="7">
    <source>
        <dbReference type="ARBA" id="ARBA00023055"/>
    </source>
</evidence>
<protein>
    <recommendedName>
        <fullName evidence="3">Long-chain fatty acid transport protein</fullName>
    </recommendedName>
    <alternativeName>
        <fullName evidence="11">Outer membrane FadL protein</fullName>
    </alternativeName>
    <alternativeName>
        <fullName evidence="10">Outer membrane flp protein</fullName>
    </alternativeName>
</protein>
<dbReference type="PANTHER" id="PTHR35093:SF3">
    <property type="entry name" value="LONG-CHAIN FATTY ACID TRANSPORT PROTEIN"/>
    <property type="match status" value="1"/>
</dbReference>
<comment type="similarity">
    <text evidence="2">Belongs to the OmpP1/FadL family.</text>
</comment>
<dbReference type="Proteomes" id="UP000254124">
    <property type="component" value="Unassembled WGS sequence"/>
</dbReference>
<keyword evidence="7" id="KW-0445">Lipid transport</keyword>
<dbReference type="EMBL" id="UGWZ01000001">
    <property type="protein sequence ID" value="SUG14012.1"/>
    <property type="molecule type" value="Genomic_DNA"/>
</dbReference>
<dbReference type="Gene3D" id="2.40.160.60">
    <property type="entry name" value="Outer membrane protein transport protein (OMPP1/FadL/TodX)"/>
    <property type="match status" value="1"/>
</dbReference>
<evidence type="ECO:0000256" key="5">
    <source>
        <dbReference type="ARBA" id="ARBA00022692"/>
    </source>
</evidence>
<evidence type="ECO:0000256" key="3">
    <source>
        <dbReference type="ARBA" id="ARBA00015869"/>
    </source>
</evidence>
<keyword evidence="6" id="KW-0732">Signal</keyword>
<proteinExistence type="inferred from homology"/>
<accession>A0A379S133</accession>
<keyword evidence="8" id="KW-0472">Membrane</keyword>
<evidence type="ECO:0000256" key="1">
    <source>
        <dbReference type="ARBA" id="ARBA00004571"/>
    </source>
</evidence>
<comment type="subcellular location">
    <subcellularLocation>
        <location evidence="1">Cell outer membrane</location>
        <topology evidence="1">Multi-pass membrane protein</topology>
    </subcellularLocation>
</comment>
<dbReference type="AlphaFoldDB" id="A0A379S133"/>
<sequence length="105" mass="11618">MIAAQSPALAPIASRIPSDTKIAHLNGNQWGFGWNAGILYELDKNNRYALTYRSEVKIDFKGNYSSDLPLVVNNYNLPIPTATAGATQSGYLTLNLPEMWEGFRL</sequence>
<evidence type="ECO:0000256" key="9">
    <source>
        <dbReference type="ARBA" id="ARBA00023237"/>
    </source>
</evidence>
<evidence type="ECO:0000256" key="6">
    <source>
        <dbReference type="ARBA" id="ARBA00022729"/>
    </source>
</evidence>
<dbReference type="GO" id="GO:0009279">
    <property type="term" value="C:cell outer membrane"/>
    <property type="evidence" value="ECO:0007669"/>
    <property type="project" value="UniProtKB-SubCell"/>
</dbReference>
<dbReference type="InterPro" id="IPR005017">
    <property type="entry name" value="OMPP1/FadL/TodX"/>
</dbReference>
<keyword evidence="9" id="KW-0998">Cell outer membrane</keyword>
<evidence type="ECO:0000256" key="10">
    <source>
        <dbReference type="ARBA" id="ARBA00031886"/>
    </source>
</evidence>
<keyword evidence="7" id="KW-0813">Transport</keyword>
<name>A0A379S133_SALER</name>
<evidence type="ECO:0000256" key="11">
    <source>
        <dbReference type="ARBA" id="ARBA00033358"/>
    </source>
</evidence>
<dbReference type="GO" id="GO:0015483">
    <property type="term" value="F:long-chain fatty acid transporting porin activity"/>
    <property type="evidence" value="ECO:0007669"/>
    <property type="project" value="TreeGrafter"/>
</dbReference>
<organism evidence="12 13">
    <name type="scientific">Salmonella enterica subsp. arizonae</name>
    <dbReference type="NCBI Taxonomy" id="59203"/>
    <lineage>
        <taxon>Bacteria</taxon>
        <taxon>Pseudomonadati</taxon>
        <taxon>Pseudomonadota</taxon>
        <taxon>Gammaproteobacteria</taxon>
        <taxon>Enterobacterales</taxon>
        <taxon>Enterobacteriaceae</taxon>
        <taxon>Salmonella</taxon>
    </lineage>
</organism>
<reference evidence="12 13" key="1">
    <citation type="submission" date="2018-06" db="EMBL/GenBank/DDBJ databases">
        <authorList>
            <consortium name="Pathogen Informatics"/>
            <person name="Doyle S."/>
        </authorList>
    </citation>
    <scope>NUCLEOTIDE SEQUENCE [LARGE SCALE GENOMIC DNA]</scope>
    <source>
        <strain evidence="12 13">NCTC7295</strain>
    </source>
</reference>
<evidence type="ECO:0000313" key="12">
    <source>
        <dbReference type="EMBL" id="SUG14012.1"/>
    </source>
</evidence>
<evidence type="ECO:0000256" key="2">
    <source>
        <dbReference type="ARBA" id="ARBA00008163"/>
    </source>
</evidence>